<evidence type="ECO:0000313" key="2">
    <source>
        <dbReference type="EMBL" id="PKA57454.1"/>
    </source>
</evidence>
<feature type="compositionally biased region" description="Basic and acidic residues" evidence="1">
    <location>
        <begin position="156"/>
        <end position="182"/>
    </location>
</feature>
<reference evidence="2 3" key="1">
    <citation type="journal article" date="2017" name="Nature">
        <title>The Apostasia genome and the evolution of orchids.</title>
        <authorList>
            <person name="Zhang G.Q."/>
            <person name="Liu K.W."/>
            <person name="Li Z."/>
            <person name="Lohaus R."/>
            <person name="Hsiao Y.Y."/>
            <person name="Niu S.C."/>
            <person name="Wang J.Y."/>
            <person name="Lin Y.C."/>
            <person name="Xu Q."/>
            <person name="Chen L.J."/>
            <person name="Yoshida K."/>
            <person name="Fujiwara S."/>
            <person name="Wang Z.W."/>
            <person name="Zhang Y.Q."/>
            <person name="Mitsuda N."/>
            <person name="Wang M."/>
            <person name="Liu G.H."/>
            <person name="Pecoraro L."/>
            <person name="Huang H.X."/>
            <person name="Xiao X.J."/>
            <person name="Lin M."/>
            <person name="Wu X.Y."/>
            <person name="Wu W.L."/>
            <person name="Chen Y.Y."/>
            <person name="Chang S.B."/>
            <person name="Sakamoto S."/>
            <person name="Ohme-Takagi M."/>
            <person name="Yagi M."/>
            <person name="Zeng S.J."/>
            <person name="Shen C.Y."/>
            <person name="Yeh C.M."/>
            <person name="Luo Y.B."/>
            <person name="Tsai W.C."/>
            <person name="Van de Peer Y."/>
            <person name="Liu Z.J."/>
        </authorList>
    </citation>
    <scope>NUCLEOTIDE SEQUENCE [LARGE SCALE GENOMIC DNA]</scope>
    <source>
        <strain evidence="3">cv. Shenzhen</strain>
        <tissue evidence="2">Stem</tissue>
    </source>
</reference>
<evidence type="ECO:0000313" key="3">
    <source>
        <dbReference type="Proteomes" id="UP000236161"/>
    </source>
</evidence>
<organism evidence="2 3">
    <name type="scientific">Apostasia shenzhenica</name>
    <dbReference type="NCBI Taxonomy" id="1088818"/>
    <lineage>
        <taxon>Eukaryota</taxon>
        <taxon>Viridiplantae</taxon>
        <taxon>Streptophyta</taxon>
        <taxon>Embryophyta</taxon>
        <taxon>Tracheophyta</taxon>
        <taxon>Spermatophyta</taxon>
        <taxon>Magnoliopsida</taxon>
        <taxon>Liliopsida</taxon>
        <taxon>Asparagales</taxon>
        <taxon>Orchidaceae</taxon>
        <taxon>Apostasioideae</taxon>
        <taxon>Apostasia</taxon>
    </lineage>
</organism>
<dbReference type="AlphaFoldDB" id="A0A2I0APK3"/>
<name>A0A2I0APK3_9ASPA</name>
<feature type="region of interest" description="Disordered" evidence="1">
    <location>
        <begin position="64"/>
        <end position="89"/>
    </location>
</feature>
<sequence length="182" mass="19702">MGGGAIVLGVRGDRRENIRSAGGHDGDEETGLCGWRGAYDVEADPSGPDLPVRMVRGERTNARGSRFWGGEADTDGRESGEVFSSTAGGLTDPETGKLFERRKGLWSRRAVCVGCVRRRVLEGVDEAGLVSVGRRIVMEYREGEWVGKGRCGAGGDEGKRQRGGSDGRRRRSEDFRDGGSRR</sequence>
<dbReference type="Proteomes" id="UP000236161">
    <property type="component" value="Unassembled WGS sequence"/>
</dbReference>
<accession>A0A2I0APK3</accession>
<evidence type="ECO:0000256" key="1">
    <source>
        <dbReference type="SAM" id="MobiDB-lite"/>
    </source>
</evidence>
<keyword evidence="3" id="KW-1185">Reference proteome</keyword>
<proteinExistence type="predicted"/>
<gene>
    <name evidence="2" type="ORF">AXF42_Ash013642</name>
</gene>
<feature type="region of interest" description="Disordered" evidence="1">
    <location>
        <begin position="148"/>
        <end position="182"/>
    </location>
</feature>
<protein>
    <submittedName>
        <fullName evidence="2">Uncharacterized protein</fullName>
    </submittedName>
</protein>
<dbReference type="EMBL" id="KZ451968">
    <property type="protein sequence ID" value="PKA57454.1"/>
    <property type="molecule type" value="Genomic_DNA"/>
</dbReference>